<feature type="compositionally biased region" description="Basic residues" evidence="6">
    <location>
        <begin position="55"/>
        <end position="66"/>
    </location>
</feature>
<dbReference type="GO" id="GO:0005782">
    <property type="term" value="C:peroxisomal matrix"/>
    <property type="evidence" value="ECO:0007669"/>
    <property type="project" value="TreeGrafter"/>
</dbReference>
<dbReference type="InterPro" id="IPR049449">
    <property type="entry name" value="TesB_ACOT8-like_N"/>
</dbReference>
<feature type="compositionally biased region" description="Low complexity" evidence="6">
    <location>
        <begin position="307"/>
        <end position="360"/>
    </location>
</feature>
<dbReference type="InterPro" id="IPR029069">
    <property type="entry name" value="HotDog_dom_sf"/>
</dbReference>
<name>A0AAD5T792_9FUNG</name>
<keyword evidence="5" id="KW-0479">Metal-binding</keyword>
<dbReference type="Gene3D" id="2.40.160.210">
    <property type="entry name" value="Acyl-CoA thioesterase, double hotdog domain"/>
    <property type="match status" value="2"/>
</dbReference>
<dbReference type="InterPro" id="IPR025652">
    <property type="entry name" value="TesB_C"/>
</dbReference>
<dbReference type="CDD" id="cd03445">
    <property type="entry name" value="Thioesterase_II_repeat2"/>
    <property type="match status" value="2"/>
</dbReference>
<dbReference type="EMBL" id="JADGJH010000157">
    <property type="protein sequence ID" value="KAJ3135750.1"/>
    <property type="molecule type" value="Genomic_DNA"/>
</dbReference>
<dbReference type="Proteomes" id="UP001211907">
    <property type="component" value="Unassembled WGS sequence"/>
</dbReference>
<dbReference type="SMART" id="SM00355">
    <property type="entry name" value="ZnF_C2H2"/>
    <property type="match status" value="3"/>
</dbReference>
<dbReference type="AlphaFoldDB" id="A0AAD5T792"/>
<dbReference type="Gene3D" id="3.30.160.60">
    <property type="entry name" value="Classic Zinc Finger"/>
    <property type="match status" value="3"/>
</dbReference>
<dbReference type="CDD" id="cd03444">
    <property type="entry name" value="Thioesterase_II_repeat1"/>
    <property type="match status" value="2"/>
</dbReference>
<keyword evidence="5" id="KW-0863">Zinc-finger</keyword>
<dbReference type="GO" id="GO:0006637">
    <property type="term" value="P:acyl-CoA metabolic process"/>
    <property type="evidence" value="ECO:0007669"/>
    <property type="project" value="InterPro"/>
</dbReference>
<organism evidence="8 9">
    <name type="scientific">Physocladia obscura</name>
    <dbReference type="NCBI Taxonomy" id="109957"/>
    <lineage>
        <taxon>Eukaryota</taxon>
        <taxon>Fungi</taxon>
        <taxon>Fungi incertae sedis</taxon>
        <taxon>Chytridiomycota</taxon>
        <taxon>Chytridiomycota incertae sedis</taxon>
        <taxon>Chytridiomycetes</taxon>
        <taxon>Chytridiales</taxon>
        <taxon>Chytriomycetaceae</taxon>
        <taxon>Physocladia</taxon>
    </lineage>
</organism>
<accession>A0AAD5T792</accession>
<dbReference type="GO" id="GO:0008270">
    <property type="term" value="F:zinc ion binding"/>
    <property type="evidence" value="ECO:0007669"/>
    <property type="project" value="UniProtKB-KW"/>
</dbReference>
<feature type="domain" description="C2H2-type" evidence="7">
    <location>
        <begin position="193"/>
        <end position="222"/>
    </location>
</feature>
<dbReference type="PANTHER" id="PTHR11066">
    <property type="entry name" value="ACYL-COA THIOESTERASE"/>
    <property type="match status" value="1"/>
</dbReference>
<feature type="compositionally biased region" description="Basic and acidic residues" evidence="6">
    <location>
        <begin position="1"/>
        <end position="27"/>
    </location>
</feature>
<keyword evidence="9" id="KW-1185">Reference proteome</keyword>
<feature type="region of interest" description="Disordered" evidence="6">
    <location>
        <begin position="1"/>
        <end position="87"/>
    </location>
</feature>
<comment type="subunit">
    <text evidence="2">Homotetramer.</text>
</comment>
<feature type="domain" description="C2H2-type" evidence="7">
    <location>
        <begin position="162"/>
        <end position="192"/>
    </location>
</feature>
<keyword evidence="4" id="KW-0443">Lipid metabolism</keyword>
<dbReference type="Pfam" id="PF00096">
    <property type="entry name" value="zf-C2H2"/>
    <property type="match status" value="1"/>
</dbReference>
<dbReference type="InterPro" id="IPR042171">
    <property type="entry name" value="Acyl-CoA_hotdog"/>
</dbReference>
<evidence type="ECO:0000313" key="8">
    <source>
        <dbReference type="EMBL" id="KAJ3135750.1"/>
    </source>
</evidence>
<reference evidence="8" key="1">
    <citation type="submission" date="2020-05" db="EMBL/GenBank/DDBJ databases">
        <title>Phylogenomic resolution of chytrid fungi.</title>
        <authorList>
            <person name="Stajich J.E."/>
            <person name="Amses K."/>
            <person name="Simmons R."/>
            <person name="Seto K."/>
            <person name="Myers J."/>
            <person name="Bonds A."/>
            <person name="Quandt C.A."/>
            <person name="Barry K."/>
            <person name="Liu P."/>
            <person name="Grigoriev I."/>
            <person name="Longcore J.E."/>
            <person name="James T.Y."/>
        </authorList>
    </citation>
    <scope>NUCLEOTIDE SEQUENCE</scope>
    <source>
        <strain evidence="8">JEL0513</strain>
    </source>
</reference>
<evidence type="ECO:0000256" key="3">
    <source>
        <dbReference type="ARBA" id="ARBA00022801"/>
    </source>
</evidence>
<dbReference type="PROSITE" id="PS00028">
    <property type="entry name" value="ZINC_FINGER_C2H2_1"/>
    <property type="match status" value="2"/>
</dbReference>
<sequence length="1015" mass="114452">MQSNNERKTVSDVDLEGRQHQHQEEHSGAVNMEAAEEIEEALTATTTTKTPTVIKRGRGRPRKAAKHGGVPYTSGHQHDESDPDDSPRRFECLADGCGKRFKKRDTLKVHLATHSENKPFVCDFVIDEYNDDSGEKLTVAIVDNATDTESKSDIPEGSSKTFKKRLGKICGKSYTTLYSLRIHKMDHTGEKPFVCDYEGCGKAFKTKQNVDLHHAKHFRAKKTYNCVRNCGRVFALKGDAGLCCARLKLNNNSNNNGPTTATSSAAAPHRLHYTPSNYVAELLLMRMRGNGAGGGSVGIQLPPPPEQQQQYAHYQQQQSRQYQQYQAHYRQQQQDQHEQQQLQEQQEQSPAQQNLQQQQQGHSNFLPVKFELYEQQSPQRQEYQQQQQEKQQNYGFPPASTLLKQNHSDTNRYLESPELSCHSALHLDTLENDVFVCSASQLWRPVRARGVFGGQIIGLALTAATKTVKAEFLVHSLHCYFLLPGDSSLPILYNVTRIRDGRAFATRSVTALQKGKAIFSCLCSFQTSEQSLLNHQYPMPIVPMPEDLESNSDVFRKWMADPGTPAPALEHLALRLQEPVAIEFRPVNPLKNLFDTIKPKKRDPTQMVWMKAVGKLPDDLAIHQCVAAYTSDHYLVNTALLPHGVSAYTDPQLTMIASLDHAIWFHAPFRADEWLLYVMESTRTGAGRGLCFSRVYTREGVLVMSCAQEGVVRARLRERKKKDALHLDAFVDADDTFVCPVNQLWMPDKSRGVFGGQIIGHALTAALKTVDAKLCVKSLHCYFLQSGKLKTPIHYKVNRIRDGRSSATRSVTALQKKKAIFVCMCSFRTIEENSLLDYQHPMPAYVPMPEDLDRNSAMFRADIIECRPLGPLENLYDSPNPKKRDPLLIVWMKIVGELPDNFAIHQRAAAYASDQFILCTALFPHAVSIYTDPYLAIAASLDHTIWFHAPFRADKWLLYVMESTRMSAGRGLCFSRVYTREGVLVMSCSQEGVAWVERKKDSMAEDEKDGGDSKL</sequence>
<feature type="compositionally biased region" description="Low complexity" evidence="6">
    <location>
        <begin position="41"/>
        <end position="52"/>
    </location>
</feature>
<feature type="region of interest" description="Disordered" evidence="6">
    <location>
        <begin position="377"/>
        <end position="400"/>
    </location>
</feature>
<dbReference type="Pfam" id="PF02551">
    <property type="entry name" value="Acyl_CoA_thio"/>
    <property type="match status" value="2"/>
</dbReference>
<dbReference type="SUPFAM" id="SSF54637">
    <property type="entry name" value="Thioesterase/thiol ester dehydrase-isomerase"/>
    <property type="match status" value="4"/>
</dbReference>
<comment type="caution">
    <text evidence="8">The sequence shown here is derived from an EMBL/GenBank/DDBJ whole genome shotgun (WGS) entry which is preliminary data.</text>
</comment>
<feature type="domain" description="C2H2-type" evidence="7">
    <location>
        <begin position="90"/>
        <end position="119"/>
    </location>
</feature>
<keyword evidence="3" id="KW-0378">Hydrolase</keyword>
<dbReference type="InterPro" id="IPR036236">
    <property type="entry name" value="Znf_C2H2_sf"/>
</dbReference>
<evidence type="ECO:0000259" key="7">
    <source>
        <dbReference type="PROSITE" id="PS50157"/>
    </source>
</evidence>
<dbReference type="InterPro" id="IPR013087">
    <property type="entry name" value="Znf_C2H2_type"/>
</dbReference>
<evidence type="ECO:0000256" key="6">
    <source>
        <dbReference type="SAM" id="MobiDB-lite"/>
    </source>
</evidence>
<dbReference type="InterPro" id="IPR003703">
    <property type="entry name" value="Acyl_CoA_thio"/>
</dbReference>
<protein>
    <submittedName>
        <fullName evidence="8">Acyl-CoA thioesterase 8</fullName>
    </submittedName>
</protein>
<evidence type="ECO:0000256" key="5">
    <source>
        <dbReference type="PROSITE-ProRule" id="PRU00042"/>
    </source>
</evidence>
<dbReference type="GO" id="GO:0009062">
    <property type="term" value="P:fatty acid catabolic process"/>
    <property type="evidence" value="ECO:0007669"/>
    <property type="project" value="TreeGrafter"/>
</dbReference>
<keyword evidence="5" id="KW-0862">Zinc</keyword>
<dbReference type="Pfam" id="PF13622">
    <property type="entry name" value="4HBT_3"/>
    <property type="match status" value="2"/>
</dbReference>
<dbReference type="GO" id="GO:0047617">
    <property type="term" value="F:fatty acyl-CoA hydrolase activity"/>
    <property type="evidence" value="ECO:0007669"/>
    <property type="project" value="InterPro"/>
</dbReference>
<dbReference type="FunFam" id="2.40.160.210:FF:000001">
    <property type="entry name" value="Acyl-CoA thioesterase II"/>
    <property type="match status" value="2"/>
</dbReference>
<evidence type="ECO:0000256" key="1">
    <source>
        <dbReference type="ARBA" id="ARBA00006538"/>
    </source>
</evidence>
<comment type="similarity">
    <text evidence="1">Belongs to the C/M/P thioester hydrolase family.</text>
</comment>
<evidence type="ECO:0000256" key="4">
    <source>
        <dbReference type="ARBA" id="ARBA00023098"/>
    </source>
</evidence>
<feature type="compositionally biased region" description="Low complexity" evidence="6">
    <location>
        <begin position="377"/>
        <end position="392"/>
    </location>
</feature>
<evidence type="ECO:0000256" key="2">
    <source>
        <dbReference type="ARBA" id="ARBA00011881"/>
    </source>
</evidence>
<gene>
    <name evidence="8" type="primary">ACOT8</name>
    <name evidence="8" type="ORF">HK100_002440</name>
</gene>
<evidence type="ECO:0000313" key="9">
    <source>
        <dbReference type="Proteomes" id="UP001211907"/>
    </source>
</evidence>
<dbReference type="SUPFAM" id="SSF57667">
    <property type="entry name" value="beta-beta-alpha zinc fingers"/>
    <property type="match status" value="2"/>
</dbReference>
<proteinExistence type="inferred from homology"/>
<feature type="region of interest" description="Disordered" evidence="6">
    <location>
        <begin position="294"/>
        <end position="361"/>
    </location>
</feature>
<feature type="compositionally biased region" description="Basic and acidic residues" evidence="6">
    <location>
        <begin position="76"/>
        <end position="87"/>
    </location>
</feature>
<dbReference type="PROSITE" id="PS50157">
    <property type="entry name" value="ZINC_FINGER_C2H2_2"/>
    <property type="match status" value="3"/>
</dbReference>
<dbReference type="PANTHER" id="PTHR11066:SF34">
    <property type="entry name" value="ACYL-COENZYME A THIOESTERASE 8"/>
    <property type="match status" value="1"/>
</dbReference>